<comment type="caution">
    <text evidence="2">The sequence shown here is derived from an EMBL/GenBank/DDBJ whole genome shotgun (WGS) entry which is preliminary data.</text>
</comment>
<proteinExistence type="predicted"/>
<feature type="compositionally biased region" description="Basic and acidic residues" evidence="1">
    <location>
        <begin position="176"/>
        <end position="191"/>
    </location>
</feature>
<sequence>MDEKTEELRDIFIDATGSDTVTERQEEGPGSLADEPSGDPARIRELIGQMRDRYEFTSPLSDETLETVVRAFFDDADDAAIAERIDADAERVFDARMDLHLLRESDTADAAVDLVALRKLLVEDASVADCVERLDADEETVRHYARVVETRLEATRANDRFRDEFAELLTDEELSDRMAQDAREDGLREATEDIETDVSF</sequence>
<dbReference type="RefSeq" id="WP_227229287.1">
    <property type="nucleotide sequence ID" value="NZ_JAJCVJ010000001.1"/>
</dbReference>
<dbReference type="AlphaFoldDB" id="A0ABD5R620"/>
<evidence type="ECO:0000256" key="1">
    <source>
        <dbReference type="SAM" id="MobiDB-lite"/>
    </source>
</evidence>
<feature type="region of interest" description="Disordered" evidence="1">
    <location>
        <begin position="1"/>
        <end position="39"/>
    </location>
</feature>
<protein>
    <submittedName>
        <fullName evidence="2">Conditioned medium-induced protein 4</fullName>
    </submittedName>
</protein>
<feature type="region of interest" description="Disordered" evidence="1">
    <location>
        <begin position="176"/>
        <end position="200"/>
    </location>
</feature>
<dbReference type="EMBL" id="JBHSKX010000001">
    <property type="protein sequence ID" value="MFC5365419.1"/>
    <property type="molecule type" value="Genomic_DNA"/>
</dbReference>
<gene>
    <name evidence="2" type="ORF">ACFPJ5_00595</name>
</gene>
<organism evidence="2 3">
    <name type="scientific">Salinirubrum litoreum</name>
    <dbReference type="NCBI Taxonomy" id="1126234"/>
    <lineage>
        <taxon>Archaea</taxon>
        <taxon>Methanobacteriati</taxon>
        <taxon>Methanobacteriota</taxon>
        <taxon>Stenosarchaea group</taxon>
        <taxon>Halobacteria</taxon>
        <taxon>Halobacteriales</taxon>
        <taxon>Haloferacaceae</taxon>
        <taxon>Salinirubrum</taxon>
    </lineage>
</organism>
<accession>A0ABD5R620</accession>
<dbReference type="Proteomes" id="UP001596201">
    <property type="component" value="Unassembled WGS sequence"/>
</dbReference>
<feature type="compositionally biased region" description="Basic and acidic residues" evidence="1">
    <location>
        <begin position="1"/>
        <end position="12"/>
    </location>
</feature>
<keyword evidence="3" id="KW-1185">Reference proteome</keyword>
<name>A0ABD5R620_9EURY</name>
<evidence type="ECO:0000313" key="2">
    <source>
        <dbReference type="EMBL" id="MFC5365419.1"/>
    </source>
</evidence>
<reference evidence="2 3" key="1">
    <citation type="journal article" date="2019" name="Int. J. Syst. Evol. Microbiol.">
        <title>The Global Catalogue of Microorganisms (GCM) 10K type strain sequencing project: providing services to taxonomists for standard genome sequencing and annotation.</title>
        <authorList>
            <consortium name="The Broad Institute Genomics Platform"/>
            <consortium name="The Broad Institute Genome Sequencing Center for Infectious Disease"/>
            <person name="Wu L."/>
            <person name="Ma J."/>
        </authorList>
    </citation>
    <scope>NUCLEOTIDE SEQUENCE [LARGE SCALE GENOMIC DNA]</scope>
    <source>
        <strain evidence="2 3">CGMCC 1.12237</strain>
    </source>
</reference>
<evidence type="ECO:0000313" key="3">
    <source>
        <dbReference type="Proteomes" id="UP001596201"/>
    </source>
</evidence>